<keyword evidence="2" id="KW-0489">Methyltransferase</keyword>
<dbReference type="OrthoDB" id="108476at2"/>
<dbReference type="InterPro" id="IPR001173">
    <property type="entry name" value="Glyco_trans_2-like"/>
</dbReference>
<dbReference type="InterPro" id="IPR029063">
    <property type="entry name" value="SAM-dependent_MTases_sf"/>
</dbReference>
<dbReference type="EMBL" id="VLLG01000007">
    <property type="protein sequence ID" value="TWI81950.1"/>
    <property type="molecule type" value="Genomic_DNA"/>
</dbReference>
<reference evidence="2 3" key="1">
    <citation type="journal article" date="2013" name="Stand. Genomic Sci.">
        <title>Genomic Encyclopedia of Type Strains, Phase I: The one thousand microbial genomes (KMG-I) project.</title>
        <authorList>
            <person name="Kyrpides N.C."/>
            <person name="Woyke T."/>
            <person name="Eisen J.A."/>
            <person name="Garrity G."/>
            <person name="Lilburn T.G."/>
            <person name="Beck B.J."/>
            <person name="Whitman W.B."/>
            <person name="Hugenholtz P."/>
            <person name="Klenk H.P."/>
        </authorList>
    </citation>
    <scope>NUCLEOTIDE SEQUENCE [LARGE SCALE GENOMIC DNA]</scope>
    <source>
        <strain evidence="2 3">DSM 13484</strain>
    </source>
</reference>
<dbReference type="PANTHER" id="PTHR22916:SF3">
    <property type="entry name" value="UDP-GLCNAC:BETAGAL BETA-1,3-N-ACETYLGLUCOSAMINYLTRANSFERASE-LIKE PROTEIN 1"/>
    <property type="match status" value="1"/>
</dbReference>
<comment type="caution">
    <text evidence="2">The sequence shown here is derived from an EMBL/GenBank/DDBJ whole genome shotgun (WGS) entry which is preliminary data.</text>
</comment>
<organism evidence="2 3">
    <name type="scientific">Chitinophaga japonensis</name>
    <name type="common">Flexibacter japonensis</name>
    <dbReference type="NCBI Taxonomy" id="104662"/>
    <lineage>
        <taxon>Bacteria</taxon>
        <taxon>Pseudomonadati</taxon>
        <taxon>Bacteroidota</taxon>
        <taxon>Chitinophagia</taxon>
        <taxon>Chitinophagales</taxon>
        <taxon>Chitinophagaceae</taxon>
        <taxon>Chitinophaga</taxon>
    </lineage>
</organism>
<evidence type="ECO:0000313" key="2">
    <source>
        <dbReference type="EMBL" id="TWI81950.1"/>
    </source>
</evidence>
<dbReference type="GO" id="GO:0016758">
    <property type="term" value="F:hexosyltransferase activity"/>
    <property type="evidence" value="ECO:0007669"/>
    <property type="project" value="UniProtKB-ARBA"/>
</dbReference>
<dbReference type="AlphaFoldDB" id="A0A562SMM2"/>
<dbReference type="Pfam" id="PF00535">
    <property type="entry name" value="Glycos_transf_2"/>
    <property type="match status" value="1"/>
</dbReference>
<sequence length="497" mass="56489">MQEKPLVSCLCLSYRRPGFLTNAIECFQSQTYPNRELVVVGHAGDEATCQVVRNAAAANIKFVAAPALSMGLLRNLAIEESAGEYFCQWDDDDWHHNSRLEIQLAQMRANGKQASVVAYHLMYDRLNEAAYLSFPFMWPPTLLCSRSIYNSGIQYEDMQKDEGVNFLMKLYMFNYLYPVVAPYLYTYIYHGDNSRQFRHFTGLFSQSQRLSAQASMIVKQAVGGTYNKEYASALLADTALADEFNYFGYAGNTYTGQEDERGEEFFRLLSAKTVLNGPFKGLKYPDLESAGSAIIPKLTGSYEHELSEIICGIIGNDYTDILDIGCAEGYYANGLALKCPRAAVYAYDIDERARDICRKMAVLNGVSNRVHVRSACTAATIENFRFSGRGLIICDCEGFEYELFNEDNIQHLRDCDLLIETHDFVNINISTRLAALFGHTHEVVVVKSTDDFQKAKSYSFPPFQHLTDLADKKYIYAEHRPCIMEWLWLKSKRYEKL</sequence>
<dbReference type="CDD" id="cd02440">
    <property type="entry name" value="AdoMet_MTases"/>
    <property type="match status" value="1"/>
</dbReference>
<dbReference type="CDD" id="cd00761">
    <property type="entry name" value="Glyco_tranf_GTA_type"/>
    <property type="match status" value="1"/>
</dbReference>
<dbReference type="Gene3D" id="3.40.50.150">
    <property type="entry name" value="Vaccinia Virus protein VP39"/>
    <property type="match status" value="1"/>
</dbReference>
<dbReference type="SUPFAM" id="SSF53448">
    <property type="entry name" value="Nucleotide-diphospho-sugar transferases"/>
    <property type="match status" value="1"/>
</dbReference>
<dbReference type="GO" id="GO:0032259">
    <property type="term" value="P:methylation"/>
    <property type="evidence" value="ECO:0007669"/>
    <property type="project" value="UniProtKB-KW"/>
</dbReference>
<dbReference type="InterPro" id="IPR029044">
    <property type="entry name" value="Nucleotide-diphossugar_trans"/>
</dbReference>
<dbReference type="Gene3D" id="3.90.550.10">
    <property type="entry name" value="Spore Coat Polysaccharide Biosynthesis Protein SpsA, Chain A"/>
    <property type="match status" value="1"/>
</dbReference>
<dbReference type="RefSeq" id="WP_145719001.1">
    <property type="nucleotide sequence ID" value="NZ_BAAAFY010000003.1"/>
</dbReference>
<dbReference type="Proteomes" id="UP000316778">
    <property type="component" value="Unassembled WGS sequence"/>
</dbReference>
<dbReference type="GO" id="GO:0008168">
    <property type="term" value="F:methyltransferase activity"/>
    <property type="evidence" value="ECO:0007669"/>
    <property type="project" value="UniProtKB-KW"/>
</dbReference>
<evidence type="ECO:0000259" key="1">
    <source>
        <dbReference type="Pfam" id="PF00535"/>
    </source>
</evidence>
<keyword evidence="2" id="KW-0808">Transferase</keyword>
<protein>
    <submittedName>
        <fullName evidence="2">Methyltransferase family protein</fullName>
    </submittedName>
</protein>
<proteinExistence type="predicted"/>
<keyword evidence="3" id="KW-1185">Reference proteome</keyword>
<name>A0A562SMM2_CHIJA</name>
<dbReference type="PANTHER" id="PTHR22916">
    <property type="entry name" value="GLYCOSYLTRANSFERASE"/>
    <property type="match status" value="1"/>
</dbReference>
<accession>A0A562SMM2</accession>
<dbReference type="SUPFAM" id="SSF53335">
    <property type="entry name" value="S-adenosyl-L-methionine-dependent methyltransferases"/>
    <property type="match status" value="1"/>
</dbReference>
<gene>
    <name evidence="2" type="ORF">LX66_5264</name>
</gene>
<evidence type="ECO:0000313" key="3">
    <source>
        <dbReference type="Proteomes" id="UP000316778"/>
    </source>
</evidence>
<feature type="domain" description="Glycosyltransferase 2-like" evidence="1">
    <location>
        <begin position="13"/>
        <end position="129"/>
    </location>
</feature>